<name>A0ABV7L6P7_9PROT</name>
<dbReference type="Gene3D" id="3.10.129.10">
    <property type="entry name" value="Hotdog Thioesterase"/>
    <property type="match status" value="1"/>
</dbReference>
<proteinExistence type="predicted"/>
<reference evidence="5" key="1">
    <citation type="journal article" date="2019" name="Int. J. Syst. Evol. Microbiol.">
        <title>The Global Catalogue of Microorganisms (GCM) 10K type strain sequencing project: providing services to taxonomists for standard genome sequencing and annotation.</title>
        <authorList>
            <consortium name="The Broad Institute Genomics Platform"/>
            <consortium name="The Broad Institute Genome Sequencing Center for Infectious Disease"/>
            <person name="Wu L."/>
            <person name="Ma J."/>
        </authorList>
    </citation>
    <scope>NUCLEOTIDE SEQUENCE [LARGE SCALE GENOMIC DNA]</scope>
    <source>
        <strain evidence="5">KCTC 42964</strain>
    </source>
</reference>
<evidence type="ECO:0000313" key="4">
    <source>
        <dbReference type="EMBL" id="MFC3230239.1"/>
    </source>
</evidence>
<dbReference type="NCBIfam" id="NF006045">
    <property type="entry name" value="PRK08190.1"/>
    <property type="match status" value="1"/>
</dbReference>
<dbReference type="InterPro" id="IPR050500">
    <property type="entry name" value="Phos_Acetyltrans/Butyryltrans"/>
</dbReference>
<dbReference type="SUPFAM" id="SSF54637">
    <property type="entry name" value="Thioesterase/thiol ester dehydrase-isomerase"/>
    <property type="match status" value="1"/>
</dbReference>
<dbReference type="Pfam" id="PF01515">
    <property type="entry name" value="PTA_PTB"/>
    <property type="match status" value="1"/>
</dbReference>
<dbReference type="InterPro" id="IPR029069">
    <property type="entry name" value="HotDog_dom_sf"/>
</dbReference>
<dbReference type="PANTHER" id="PTHR43356">
    <property type="entry name" value="PHOSPHATE ACETYLTRANSFERASE"/>
    <property type="match status" value="1"/>
</dbReference>
<dbReference type="PANTHER" id="PTHR43356:SF2">
    <property type="entry name" value="PHOSPHATE ACETYLTRANSFERASE"/>
    <property type="match status" value="1"/>
</dbReference>
<evidence type="ECO:0000259" key="3">
    <source>
        <dbReference type="Pfam" id="PF01515"/>
    </source>
</evidence>
<dbReference type="RefSeq" id="WP_379905224.1">
    <property type="nucleotide sequence ID" value="NZ_JBHRTR010000037.1"/>
</dbReference>
<organism evidence="4 5">
    <name type="scientific">Marinibaculum pumilum</name>
    <dbReference type="NCBI Taxonomy" id="1766165"/>
    <lineage>
        <taxon>Bacteria</taxon>
        <taxon>Pseudomonadati</taxon>
        <taxon>Pseudomonadota</taxon>
        <taxon>Alphaproteobacteria</taxon>
        <taxon>Rhodospirillales</taxon>
        <taxon>Rhodospirillaceae</taxon>
        <taxon>Marinibaculum</taxon>
    </lineage>
</organism>
<dbReference type="Gene3D" id="3.40.718.10">
    <property type="entry name" value="Isopropylmalate Dehydrogenase"/>
    <property type="match status" value="1"/>
</dbReference>
<evidence type="ECO:0000313" key="5">
    <source>
        <dbReference type="Proteomes" id="UP001595528"/>
    </source>
</evidence>
<feature type="domain" description="Phosphate acetyl/butaryl transferase" evidence="3">
    <location>
        <begin position="203"/>
        <end position="405"/>
    </location>
</feature>
<dbReference type="InterPro" id="IPR002505">
    <property type="entry name" value="PTA_PTB"/>
</dbReference>
<keyword evidence="2" id="KW-0012">Acyltransferase</keyword>
<keyword evidence="1" id="KW-0808">Transferase</keyword>
<comment type="caution">
    <text evidence="4">The sequence shown here is derived from an EMBL/GenBank/DDBJ whole genome shotgun (WGS) entry which is preliminary data.</text>
</comment>
<accession>A0ABV7L6P7</accession>
<protein>
    <submittedName>
        <fullName evidence="4">Bifunctional enoyl-CoA hydratase/phosphate acetyltransferase</fullName>
    </submittedName>
</protein>
<evidence type="ECO:0000256" key="2">
    <source>
        <dbReference type="ARBA" id="ARBA00023315"/>
    </source>
</evidence>
<evidence type="ECO:0000256" key="1">
    <source>
        <dbReference type="ARBA" id="ARBA00022679"/>
    </source>
</evidence>
<gene>
    <name evidence="4" type="ORF">ACFOGJ_23515</name>
</gene>
<dbReference type="NCBIfam" id="NF008852">
    <property type="entry name" value="PRK11890.1"/>
    <property type="match status" value="1"/>
</dbReference>
<dbReference type="SUPFAM" id="SSF53659">
    <property type="entry name" value="Isocitrate/Isopropylmalate dehydrogenase-like"/>
    <property type="match status" value="1"/>
</dbReference>
<dbReference type="Proteomes" id="UP001595528">
    <property type="component" value="Unassembled WGS sequence"/>
</dbReference>
<sequence>MTADGLLQDIAAGERLDLADTAPDGAGSAWLGALLGEMVARRLPGRQVRWTSEGLSFVTAPDPGSRVEAMAEVAASDPVPGPAAARRVTLDCHCRDAGGRVLMQGRIVVEAAPPTVAGDGPARPHFLHDLVQRAAGFGPMRLGVVHPVDAAALQGMADAAAAGLIDPVIYAPRHKLDAAAEAAGLDLGGFDRKDVPHSHAAAEAAVAAVRDGGLAGLMKGSLHTDELMAAVVDRRDGLCTDRRISHAFCLDVPLYPRPLFVADAAINIAPDLMQKRDIARNTIDLAHAVGIAEPKVAILAAVETVNPRMPATLDAAALCKMADRGQIAGALLDGPLAFDNAVSVAAAETKHIRSPVAGQADILLVPDIEAGNMVAKQLEYLAGAEAAGLVLGASVPVVLTSRADGPAARLASCALAVMLAHARSQGMLVKPAD</sequence>
<keyword evidence="5" id="KW-1185">Reference proteome</keyword>
<dbReference type="EMBL" id="JBHRTR010000037">
    <property type="protein sequence ID" value="MFC3230239.1"/>
    <property type="molecule type" value="Genomic_DNA"/>
</dbReference>